<evidence type="ECO:0008006" key="4">
    <source>
        <dbReference type="Google" id="ProtNLM"/>
    </source>
</evidence>
<keyword evidence="1" id="KW-0812">Transmembrane</keyword>
<keyword evidence="1" id="KW-1133">Transmembrane helix</keyword>
<dbReference type="Proteomes" id="UP000321523">
    <property type="component" value="Unassembled WGS sequence"/>
</dbReference>
<comment type="caution">
    <text evidence="2">The sequence shown here is derived from an EMBL/GenBank/DDBJ whole genome shotgun (WGS) entry which is preliminary data.</text>
</comment>
<evidence type="ECO:0000313" key="3">
    <source>
        <dbReference type="Proteomes" id="UP000321523"/>
    </source>
</evidence>
<proteinExistence type="predicted"/>
<evidence type="ECO:0000313" key="2">
    <source>
        <dbReference type="EMBL" id="GEO39871.1"/>
    </source>
</evidence>
<feature type="transmembrane region" description="Helical" evidence="1">
    <location>
        <begin position="6"/>
        <end position="24"/>
    </location>
</feature>
<accession>A0A512DTS0</accession>
<dbReference type="OrthoDB" id="7433521at2"/>
<evidence type="ECO:0000256" key="1">
    <source>
        <dbReference type="SAM" id="Phobius"/>
    </source>
</evidence>
<gene>
    <name evidence="2" type="ORF">SAE02_40190</name>
</gene>
<organism evidence="2 3">
    <name type="scientific">Skermanella aerolata</name>
    <dbReference type="NCBI Taxonomy" id="393310"/>
    <lineage>
        <taxon>Bacteria</taxon>
        <taxon>Pseudomonadati</taxon>
        <taxon>Pseudomonadota</taxon>
        <taxon>Alphaproteobacteria</taxon>
        <taxon>Rhodospirillales</taxon>
        <taxon>Azospirillaceae</taxon>
        <taxon>Skermanella</taxon>
    </lineage>
</organism>
<dbReference type="AlphaFoldDB" id="A0A512DTS0"/>
<name>A0A512DTS0_9PROT</name>
<keyword evidence="1" id="KW-0472">Membrane</keyword>
<protein>
    <recommendedName>
        <fullName evidence="4">ABC transmembrane type-1 domain-containing protein</fullName>
    </recommendedName>
</protein>
<reference evidence="2 3" key="1">
    <citation type="submission" date="2019-07" db="EMBL/GenBank/DDBJ databases">
        <title>Whole genome shotgun sequence of Skermanella aerolata NBRC 106429.</title>
        <authorList>
            <person name="Hosoyama A."/>
            <person name="Uohara A."/>
            <person name="Ohji S."/>
            <person name="Ichikawa N."/>
        </authorList>
    </citation>
    <scope>NUCLEOTIDE SEQUENCE [LARGE SCALE GENOMIC DNA]</scope>
    <source>
        <strain evidence="2 3">NBRC 106429</strain>
    </source>
</reference>
<dbReference type="EMBL" id="BJYZ01000018">
    <property type="protein sequence ID" value="GEO39871.1"/>
    <property type="molecule type" value="Genomic_DNA"/>
</dbReference>
<feature type="transmembrane region" description="Helical" evidence="1">
    <location>
        <begin position="60"/>
        <end position="77"/>
    </location>
</feature>
<keyword evidence="3" id="KW-1185">Reference proteome</keyword>
<dbReference type="RefSeq" id="WP_044434463.1">
    <property type="nucleotide sequence ID" value="NZ_BJYZ01000018.1"/>
</dbReference>
<sequence>MLFVVLDLSAMVAALAASWLWFMSSRQRVRRISRAETLDAADLNRIIVAINRTQILNSQAAMAATLSALFAALRFGLDALVR</sequence>